<keyword evidence="6 7" id="KW-0046">Antibiotic resistance</keyword>
<comment type="caution">
    <text evidence="9">The sequence shown here is derived from an EMBL/GenBank/DDBJ whole genome shotgun (WGS) entry which is preliminary data.</text>
</comment>
<dbReference type="Proteomes" id="UP001499954">
    <property type="component" value="Unassembled WGS sequence"/>
</dbReference>
<dbReference type="InterPro" id="IPR011009">
    <property type="entry name" value="Kinase-like_dom_sf"/>
</dbReference>
<evidence type="ECO:0000256" key="2">
    <source>
        <dbReference type="ARBA" id="ARBA00022679"/>
    </source>
</evidence>
<keyword evidence="2 7" id="KW-0808">Transferase</keyword>
<dbReference type="SUPFAM" id="SSF56112">
    <property type="entry name" value="Protein kinase-like (PK-like)"/>
    <property type="match status" value="1"/>
</dbReference>
<organism evidence="9 10">
    <name type="scientific">Agromyces allii</name>
    <dbReference type="NCBI Taxonomy" id="393607"/>
    <lineage>
        <taxon>Bacteria</taxon>
        <taxon>Bacillati</taxon>
        <taxon>Actinomycetota</taxon>
        <taxon>Actinomycetes</taxon>
        <taxon>Micrococcales</taxon>
        <taxon>Microbacteriaceae</taxon>
        <taxon>Agromyces</taxon>
    </lineage>
</organism>
<keyword evidence="5 7" id="KW-0067">ATP-binding</keyword>
<dbReference type="RefSeq" id="WP_157413659.1">
    <property type="nucleotide sequence ID" value="NZ_BAAAMK010000002.1"/>
</dbReference>
<feature type="domain" description="Aminoglycoside phosphotransferase" evidence="8">
    <location>
        <begin position="168"/>
        <end position="242"/>
    </location>
</feature>
<keyword evidence="10" id="KW-1185">Reference proteome</keyword>
<evidence type="ECO:0000313" key="9">
    <source>
        <dbReference type="EMBL" id="GAA1950781.1"/>
    </source>
</evidence>
<dbReference type="Gene3D" id="3.90.1200.10">
    <property type="match status" value="1"/>
</dbReference>
<dbReference type="InterPro" id="IPR024165">
    <property type="entry name" value="Kan/Strep_kinase"/>
</dbReference>
<comment type="similarity">
    <text evidence="1 7">Belongs to the aminoglycoside phosphotransferase family.</text>
</comment>
<evidence type="ECO:0000259" key="8">
    <source>
        <dbReference type="Pfam" id="PF01636"/>
    </source>
</evidence>
<dbReference type="Pfam" id="PF01636">
    <property type="entry name" value="APH"/>
    <property type="match status" value="2"/>
</dbReference>
<proteinExistence type="inferred from homology"/>
<evidence type="ECO:0000256" key="7">
    <source>
        <dbReference type="PIRNR" id="PIRNR000706"/>
    </source>
</evidence>
<accession>A0ABP5BR13</accession>
<name>A0ABP5BR13_9MICO</name>
<evidence type="ECO:0000256" key="4">
    <source>
        <dbReference type="ARBA" id="ARBA00022777"/>
    </source>
</evidence>
<keyword evidence="3 7" id="KW-0547">Nucleotide-binding</keyword>
<dbReference type="InterPro" id="IPR002575">
    <property type="entry name" value="Aminoglycoside_PTrfase"/>
</dbReference>
<reference evidence="10" key="1">
    <citation type="journal article" date="2019" name="Int. J. Syst. Evol. Microbiol.">
        <title>The Global Catalogue of Microorganisms (GCM) 10K type strain sequencing project: providing services to taxonomists for standard genome sequencing and annotation.</title>
        <authorList>
            <consortium name="The Broad Institute Genomics Platform"/>
            <consortium name="The Broad Institute Genome Sequencing Center for Infectious Disease"/>
            <person name="Wu L."/>
            <person name="Ma J."/>
        </authorList>
    </citation>
    <scope>NUCLEOTIDE SEQUENCE [LARGE SCALE GENOMIC DNA]</scope>
    <source>
        <strain evidence="10">JCM 13584</strain>
    </source>
</reference>
<gene>
    <name evidence="9" type="ORF">GCM10009717_16170</name>
</gene>
<feature type="domain" description="Aminoglycoside phosphotransferase" evidence="8">
    <location>
        <begin position="52"/>
        <end position="150"/>
    </location>
</feature>
<dbReference type="CDD" id="cd05150">
    <property type="entry name" value="APH"/>
    <property type="match status" value="1"/>
</dbReference>
<evidence type="ECO:0000256" key="5">
    <source>
        <dbReference type="ARBA" id="ARBA00022840"/>
    </source>
</evidence>
<evidence type="ECO:0000256" key="6">
    <source>
        <dbReference type="ARBA" id="ARBA00023251"/>
    </source>
</evidence>
<evidence type="ECO:0000256" key="1">
    <source>
        <dbReference type="ARBA" id="ARBA00006219"/>
    </source>
</evidence>
<dbReference type="Gene3D" id="3.30.200.20">
    <property type="entry name" value="Phosphorylase Kinase, domain 1"/>
    <property type="match status" value="1"/>
</dbReference>
<protein>
    <submittedName>
        <fullName evidence="9">Aminoglycoside 3'-phosphotransferase</fullName>
    </submittedName>
</protein>
<evidence type="ECO:0000313" key="10">
    <source>
        <dbReference type="Proteomes" id="UP001499954"/>
    </source>
</evidence>
<dbReference type="PIRSF" id="PIRSF000706">
    <property type="entry name" value="Kanamycin_kin"/>
    <property type="match status" value="1"/>
</dbReference>
<sequence length="252" mass="26686">MTRELAGVPVVPTPVPHAVAAFAAGAPITPVWRNGVGGLTFRVDLPVAAGGGCFVKWNPSGSGESLADEERRLEWLRGRFAVPRVVASGRDGLGEWFATSAIDAESAVAPAWTSRADAAARAMGIGLRRLHDALDPADCPFDWSVAERIAVAEASGTVVPDGLRVPPPVDRLVVCHGDPCAPNTLIDVHGAFAGIVDVARLGIADRWADLAVGSWSLEWNFGDGHEPAFFEAYGVVPDARRIAYYRALWDAT</sequence>
<evidence type="ECO:0000256" key="3">
    <source>
        <dbReference type="ARBA" id="ARBA00022741"/>
    </source>
</evidence>
<dbReference type="EMBL" id="BAAAMK010000002">
    <property type="protein sequence ID" value="GAA1950781.1"/>
    <property type="molecule type" value="Genomic_DNA"/>
</dbReference>
<keyword evidence="4 7" id="KW-0418">Kinase</keyword>